<dbReference type="InterPro" id="IPR010799">
    <property type="entry name" value="MlrC_C"/>
</dbReference>
<proteinExistence type="predicted"/>
<name>A0A6J6EQQ6_9ZZZZ</name>
<reference evidence="3" key="1">
    <citation type="submission" date="2020-05" db="EMBL/GenBank/DDBJ databases">
        <authorList>
            <person name="Chiriac C."/>
            <person name="Salcher M."/>
            <person name="Ghai R."/>
            <person name="Kavagutti S V."/>
        </authorList>
    </citation>
    <scope>NUCLEOTIDE SEQUENCE</scope>
</reference>
<feature type="domain" description="Microcystin LR degradation protein MlrC N-terminal" evidence="2">
    <location>
        <begin position="3"/>
        <end position="290"/>
    </location>
</feature>
<evidence type="ECO:0000259" key="2">
    <source>
        <dbReference type="Pfam" id="PF07364"/>
    </source>
</evidence>
<gene>
    <name evidence="3" type="ORF">UFOPK1755_00303</name>
</gene>
<sequence length="503" mass="54547">MKRIAIAGILTECNDFTSALITEDDFERVELLRGQQMLERTDGVVGGSLSELAKHPDFVPVPLLFTSTIPGGALTDQCFTKFHDEIIELTKKAGYLDGVLLLLHGAAVSVSVADIEGELLQSVREVVGHEIPIMVTLDLHAHITEKMVALSTALFGWETYPHMDSFTTGARAADLIVRTIKKEVSPVQVMARVPVLTSAINASTERPGPFFDLMQKAKSWEHAGRCLSSSVFLVHPYIDRPDMGSGALIVTDNDPESAAAMAREIAQEYWDRRQEFEPEVWKPDAAIRDAIKRGSSRSVLTEVADTCGGGSAGDCVAVLHALLEIDSNIKAIYPVVSPNAAAAAIAAGVGSEVDLLLGAEIDKKWGPPVKIKGHVLNTSDGNYLYQGGVWDGAGGHMGATAVVRVGAIDIVIATFPTYEWRDEQYRSVGLDPADYQLIVVKNPMNYFMTYSPIADHFYVIDSPGPTPATCKSLTYTQMQRPFFPFDNSIPGDPVKIFGASSHQ</sequence>
<dbReference type="InterPro" id="IPR009197">
    <property type="entry name" value="MlrC"/>
</dbReference>
<organism evidence="3">
    <name type="scientific">freshwater metagenome</name>
    <dbReference type="NCBI Taxonomy" id="449393"/>
    <lineage>
        <taxon>unclassified sequences</taxon>
        <taxon>metagenomes</taxon>
        <taxon>ecological metagenomes</taxon>
    </lineage>
</organism>
<dbReference type="Pfam" id="PF07171">
    <property type="entry name" value="MlrC_C"/>
    <property type="match status" value="1"/>
</dbReference>
<dbReference type="Pfam" id="PF07364">
    <property type="entry name" value="DUF1485"/>
    <property type="match status" value="1"/>
</dbReference>
<dbReference type="PIRSF" id="PIRSF012702">
    <property type="entry name" value="UCP012702"/>
    <property type="match status" value="1"/>
</dbReference>
<dbReference type="EMBL" id="CAEZTX010000011">
    <property type="protein sequence ID" value="CAB4578377.1"/>
    <property type="molecule type" value="Genomic_DNA"/>
</dbReference>
<dbReference type="InterPro" id="IPR015995">
    <property type="entry name" value="MlrC_N"/>
</dbReference>
<evidence type="ECO:0000259" key="1">
    <source>
        <dbReference type="Pfam" id="PF07171"/>
    </source>
</evidence>
<feature type="domain" description="Microcystin LR degradation protein MlrC C-terminal" evidence="1">
    <location>
        <begin position="300"/>
        <end position="476"/>
    </location>
</feature>
<accession>A0A6J6EQQ6</accession>
<dbReference type="AlphaFoldDB" id="A0A6J6EQQ6"/>
<protein>
    <submittedName>
        <fullName evidence="3">Unannotated protein</fullName>
    </submittedName>
</protein>
<evidence type="ECO:0000313" key="3">
    <source>
        <dbReference type="EMBL" id="CAB4578377.1"/>
    </source>
</evidence>